<dbReference type="RefSeq" id="WP_212637812.1">
    <property type="nucleotide sequence ID" value="NZ_FWXY01000005.1"/>
</dbReference>
<evidence type="ECO:0000313" key="2">
    <source>
        <dbReference type="Proteomes" id="UP000192418"/>
    </source>
</evidence>
<dbReference type="EMBL" id="FWXY01000005">
    <property type="protein sequence ID" value="SMC59064.1"/>
    <property type="molecule type" value="Genomic_DNA"/>
</dbReference>
<gene>
    <name evidence="1" type="ORF">SAMN02746065_10517</name>
</gene>
<name>A0A1W2AEL0_9BACT</name>
<dbReference type="AlphaFoldDB" id="A0A1W2AEL0"/>
<protein>
    <submittedName>
        <fullName evidence="1">Uncharacterized protein</fullName>
    </submittedName>
</protein>
<dbReference type="Proteomes" id="UP000192418">
    <property type="component" value="Unassembled WGS sequence"/>
</dbReference>
<proteinExistence type="predicted"/>
<sequence>MNTGGGKGRLEINFLNGVYQVRISSFIVGRAGSVYGLPMAVIKSVMPDFPEE</sequence>
<reference evidence="1 2" key="1">
    <citation type="submission" date="2017-04" db="EMBL/GenBank/DDBJ databases">
        <authorList>
            <person name="Afonso C.L."/>
            <person name="Miller P.J."/>
            <person name="Scott M.A."/>
            <person name="Spackman E."/>
            <person name="Goraichik I."/>
            <person name="Dimitrov K.M."/>
            <person name="Suarez D.L."/>
            <person name="Swayne D.E."/>
        </authorList>
    </citation>
    <scope>NUCLEOTIDE SEQUENCE [LARGE SCALE GENOMIC DNA]</scope>
    <source>
        <strain evidence="1 2">DSM 3385</strain>
    </source>
</reference>
<evidence type="ECO:0000313" key="1">
    <source>
        <dbReference type="EMBL" id="SMC59064.1"/>
    </source>
</evidence>
<accession>A0A1W2AEL0</accession>
<keyword evidence="2" id="KW-1185">Reference proteome</keyword>
<organism evidence="1 2">
    <name type="scientific">Desulfocicer vacuolatum DSM 3385</name>
    <dbReference type="NCBI Taxonomy" id="1121400"/>
    <lineage>
        <taxon>Bacteria</taxon>
        <taxon>Pseudomonadati</taxon>
        <taxon>Thermodesulfobacteriota</taxon>
        <taxon>Desulfobacteria</taxon>
        <taxon>Desulfobacterales</taxon>
        <taxon>Desulfobacteraceae</taxon>
        <taxon>Desulfocicer</taxon>
    </lineage>
</organism>